<dbReference type="OrthoDB" id="331948at2759"/>
<evidence type="ECO:0000256" key="1">
    <source>
        <dbReference type="ARBA" id="ARBA00004141"/>
    </source>
</evidence>
<dbReference type="STRING" id="2082308.A0A2K1QVL4"/>
<comment type="similarity">
    <text evidence="9">Belongs to the DHHC palmitoyltransferase family. PFA5 subfamily.</text>
</comment>
<accession>A0A2K1QVL4</accession>
<evidence type="ECO:0000256" key="6">
    <source>
        <dbReference type="ARBA" id="ARBA00023139"/>
    </source>
</evidence>
<keyword evidence="4 11" id="KW-1133">Transmembrane helix</keyword>
<dbReference type="InterPro" id="IPR039859">
    <property type="entry name" value="PFA4/ZDH16/20/ERF2-like"/>
</dbReference>
<dbReference type="PROSITE" id="PS50216">
    <property type="entry name" value="DHHC"/>
    <property type="match status" value="1"/>
</dbReference>
<dbReference type="GO" id="GO:0016020">
    <property type="term" value="C:membrane"/>
    <property type="evidence" value="ECO:0007669"/>
    <property type="project" value="UniProtKB-SubCell"/>
</dbReference>
<keyword evidence="5 11" id="KW-0472">Membrane</keyword>
<evidence type="ECO:0000256" key="8">
    <source>
        <dbReference type="ARBA" id="ARBA00023315"/>
    </source>
</evidence>
<keyword evidence="2 11" id="KW-0808">Transferase</keyword>
<comment type="caution">
    <text evidence="14">The sequence shown here is derived from an EMBL/GenBank/DDBJ whole genome shotgun (WGS) entry which is preliminary data.</text>
</comment>
<proteinExistence type="inferred from homology"/>
<dbReference type="FunCoup" id="A0A2K1QVL4">
    <property type="interactions" value="847"/>
</dbReference>
<evidence type="ECO:0000256" key="10">
    <source>
        <dbReference type="ARBA" id="ARBA00048048"/>
    </source>
</evidence>
<keyword evidence="15" id="KW-1185">Reference proteome</keyword>
<name>A0A2K1QVL4_9PEZI</name>
<evidence type="ECO:0000313" key="14">
    <source>
        <dbReference type="EMBL" id="PNS19059.1"/>
    </source>
</evidence>
<evidence type="ECO:0000256" key="9">
    <source>
        <dbReference type="ARBA" id="ARBA00038298"/>
    </source>
</evidence>
<evidence type="ECO:0000256" key="4">
    <source>
        <dbReference type="ARBA" id="ARBA00022989"/>
    </source>
</evidence>
<reference evidence="14 15" key="1">
    <citation type="submission" date="2017-06" db="EMBL/GenBank/DDBJ databases">
        <title>Draft genome sequence of a variant of Elsinoe murrayae.</title>
        <authorList>
            <person name="Cheng Q."/>
        </authorList>
    </citation>
    <scope>NUCLEOTIDE SEQUENCE [LARGE SCALE GENOMIC DNA]</scope>
    <source>
        <strain evidence="14 15">CQ-2017a</strain>
    </source>
</reference>
<dbReference type="InterPro" id="IPR001594">
    <property type="entry name" value="Palmitoyltrfase_DHHC"/>
</dbReference>
<feature type="transmembrane region" description="Helical" evidence="11">
    <location>
        <begin position="264"/>
        <end position="284"/>
    </location>
</feature>
<dbReference type="GO" id="GO:0006612">
    <property type="term" value="P:protein targeting to membrane"/>
    <property type="evidence" value="ECO:0007669"/>
    <property type="project" value="TreeGrafter"/>
</dbReference>
<dbReference type="PANTHER" id="PTHR22883">
    <property type="entry name" value="ZINC FINGER DHHC DOMAIN CONTAINING PROTEIN"/>
    <property type="match status" value="1"/>
</dbReference>
<dbReference type="EC" id="2.3.1.225" evidence="11"/>
<dbReference type="PANTHER" id="PTHR22883:SF23">
    <property type="entry name" value="PALMITOYLTRANSFERASE ZDHHC6"/>
    <property type="match status" value="1"/>
</dbReference>
<dbReference type="EMBL" id="NKHZ01000033">
    <property type="protein sequence ID" value="PNS19059.1"/>
    <property type="molecule type" value="Genomic_DNA"/>
</dbReference>
<dbReference type="GO" id="GO:0019706">
    <property type="term" value="F:protein-cysteine S-palmitoyltransferase activity"/>
    <property type="evidence" value="ECO:0007669"/>
    <property type="project" value="UniProtKB-EC"/>
</dbReference>
<keyword evidence="8 11" id="KW-0012">Acyltransferase</keyword>
<dbReference type="Proteomes" id="UP000243797">
    <property type="component" value="Unassembled WGS sequence"/>
</dbReference>
<evidence type="ECO:0000256" key="12">
    <source>
        <dbReference type="SAM" id="MobiDB-lite"/>
    </source>
</evidence>
<keyword evidence="7" id="KW-0449">Lipoprotein</keyword>
<evidence type="ECO:0000256" key="7">
    <source>
        <dbReference type="ARBA" id="ARBA00023288"/>
    </source>
</evidence>
<evidence type="ECO:0000259" key="13">
    <source>
        <dbReference type="Pfam" id="PF01529"/>
    </source>
</evidence>
<dbReference type="InParanoid" id="A0A2K1QVL4"/>
<dbReference type="Pfam" id="PF01529">
    <property type="entry name" value="DHHC"/>
    <property type="match status" value="1"/>
</dbReference>
<comment type="subcellular location">
    <subcellularLocation>
        <location evidence="1">Membrane</location>
        <topology evidence="1">Multi-pass membrane protein</topology>
    </subcellularLocation>
</comment>
<keyword evidence="3 11" id="KW-0812">Transmembrane</keyword>
<comment type="domain">
    <text evidence="11">The DHHC domain is required for palmitoyltransferase activity.</text>
</comment>
<organism evidence="14 15">
    <name type="scientific">Sphaceloma murrayae</name>
    <dbReference type="NCBI Taxonomy" id="2082308"/>
    <lineage>
        <taxon>Eukaryota</taxon>
        <taxon>Fungi</taxon>
        <taxon>Dikarya</taxon>
        <taxon>Ascomycota</taxon>
        <taxon>Pezizomycotina</taxon>
        <taxon>Dothideomycetes</taxon>
        <taxon>Dothideomycetidae</taxon>
        <taxon>Myriangiales</taxon>
        <taxon>Elsinoaceae</taxon>
        <taxon>Sphaceloma</taxon>
    </lineage>
</organism>
<sequence length="466" mass="52162">MPKPNSRPKSSLESRQNVNKWCAAIIPVILVGAVGYATWVVIALVCVNYLLSPGPNTNVSPRPGAAIAIIIIYFALLFPMAICYLRTVLLTHANPGYIPTGPPSDTLRQTFVEEPVLEYEWPCSSAKDADDDPEKRASKRNVPGWYISTLDLEGIFKGDVAPPPGMEDFYKRDVFQCDPNGLPIWCGTCRNWKPDRAHHCSDVGRCVWKLDHFCPWVGGVVSETNFKFFVQFNVWAALFTAFVTIVMAVFIAENVRVGDGMVNVAWIIVTALSGLFLLFTGGLAGKSVQDLCMGLTTVDAIDYAKRTVFVAVKLKRGQKPPAMAEGRPGDGKRQRNIDVPWQGTIAYPFYTKGHQGERPRETFAILCTPPGLNPWNLGAGGNWKSVMGERWYDWFLPIKMSPCCNHENLESMYPLGPAFQELLIDAGIEEAPREEARRRRRRRPSERSSRQERHHRRGSRSEASMT</sequence>
<dbReference type="GO" id="GO:0005794">
    <property type="term" value="C:Golgi apparatus"/>
    <property type="evidence" value="ECO:0007669"/>
    <property type="project" value="TreeGrafter"/>
</dbReference>
<dbReference type="AlphaFoldDB" id="A0A2K1QVL4"/>
<evidence type="ECO:0000256" key="3">
    <source>
        <dbReference type="ARBA" id="ARBA00022692"/>
    </source>
</evidence>
<dbReference type="GO" id="GO:0005783">
    <property type="term" value="C:endoplasmic reticulum"/>
    <property type="evidence" value="ECO:0007669"/>
    <property type="project" value="TreeGrafter"/>
</dbReference>
<evidence type="ECO:0000256" key="2">
    <source>
        <dbReference type="ARBA" id="ARBA00022679"/>
    </source>
</evidence>
<evidence type="ECO:0000256" key="5">
    <source>
        <dbReference type="ARBA" id="ARBA00023136"/>
    </source>
</evidence>
<evidence type="ECO:0000313" key="15">
    <source>
        <dbReference type="Proteomes" id="UP000243797"/>
    </source>
</evidence>
<keyword evidence="6" id="KW-0564">Palmitate</keyword>
<feature type="transmembrane region" description="Helical" evidence="11">
    <location>
        <begin position="21"/>
        <end position="51"/>
    </location>
</feature>
<feature type="transmembrane region" description="Helical" evidence="11">
    <location>
        <begin position="63"/>
        <end position="85"/>
    </location>
</feature>
<feature type="region of interest" description="Disordered" evidence="12">
    <location>
        <begin position="430"/>
        <end position="466"/>
    </location>
</feature>
<feature type="domain" description="Palmitoyltransferase DHHC" evidence="13">
    <location>
        <begin position="185"/>
        <end position="301"/>
    </location>
</feature>
<gene>
    <name evidence="14" type="ORF">CAC42_1795</name>
</gene>
<evidence type="ECO:0000256" key="11">
    <source>
        <dbReference type="RuleBase" id="RU079119"/>
    </source>
</evidence>
<protein>
    <recommendedName>
        <fullName evidence="11">Palmitoyltransferase</fullName>
        <ecNumber evidence="11">2.3.1.225</ecNumber>
    </recommendedName>
</protein>
<comment type="catalytic activity">
    <reaction evidence="10 11">
        <text>L-cysteinyl-[protein] + hexadecanoyl-CoA = S-hexadecanoyl-L-cysteinyl-[protein] + CoA</text>
        <dbReference type="Rhea" id="RHEA:36683"/>
        <dbReference type="Rhea" id="RHEA-COMP:10131"/>
        <dbReference type="Rhea" id="RHEA-COMP:11032"/>
        <dbReference type="ChEBI" id="CHEBI:29950"/>
        <dbReference type="ChEBI" id="CHEBI:57287"/>
        <dbReference type="ChEBI" id="CHEBI:57379"/>
        <dbReference type="ChEBI" id="CHEBI:74151"/>
        <dbReference type="EC" id="2.3.1.225"/>
    </reaction>
</comment>
<feature type="transmembrane region" description="Helical" evidence="11">
    <location>
        <begin position="232"/>
        <end position="252"/>
    </location>
</feature>